<dbReference type="KEGG" id="ssao:94301293"/>
<dbReference type="Proteomes" id="UP000018208">
    <property type="component" value="Unassembled WGS sequence"/>
</dbReference>
<dbReference type="RefSeq" id="XP_067761749.1">
    <property type="nucleotide sequence ID" value="XM_067911062.1"/>
</dbReference>
<protein>
    <submittedName>
        <fullName evidence="1">Uncharacterized protein</fullName>
    </submittedName>
</protein>
<gene>
    <name evidence="1" type="ORF">SS50377_27270</name>
</gene>
<evidence type="ECO:0000313" key="2">
    <source>
        <dbReference type="Proteomes" id="UP000018208"/>
    </source>
</evidence>
<accession>A0A9P8LMZ0</accession>
<name>A0A9P8LMZ0_9EUKA</name>
<evidence type="ECO:0000313" key="1">
    <source>
        <dbReference type="EMBL" id="KAH0570976.1"/>
    </source>
</evidence>
<dbReference type="EMBL" id="AUWU02000007">
    <property type="protein sequence ID" value="KAH0570976.1"/>
    <property type="molecule type" value="Genomic_DNA"/>
</dbReference>
<proteinExistence type="predicted"/>
<comment type="caution">
    <text evidence="1">The sequence shown here is derived from an EMBL/GenBank/DDBJ whole genome shotgun (WGS) entry which is preliminary data.</text>
</comment>
<reference evidence="1 2" key="1">
    <citation type="journal article" date="2014" name="PLoS Genet.">
        <title>The Genome of Spironucleus salmonicida Highlights a Fish Pathogen Adapted to Fluctuating Environments.</title>
        <authorList>
            <person name="Xu F."/>
            <person name="Jerlstrom-Hultqvist J."/>
            <person name="Einarsson E."/>
            <person name="Astvaldsson A."/>
            <person name="Svard S.G."/>
            <person name="Andersson J.O."/>
        </authorList>
    </citation>
    <scope>NUCLEOTIDE SEQUENCE [LARGE SCALE GENOMIC DNA]</scope>
    <source>
        <strain evidence="1 2">ATCC 50377</strain>
    </source>
</reference>
<keyword evidence="2" id="KW-1185">Reference proteome</keyword>
<sequence>MGSGVQMLEAKAINQITYKPSSTEIIYMSPLMITNMTYSSSCATINGSVLRSSLVSLDLEDDQQSEIYNF</sequence>
<dbReference type="GeneID" id="94301293"/>
<organism evidence="1 2">
    <name type="scientific">Spironucleus salmonicida</name>
    <dbReference type="NCBI Taxonomy" id="348837"/>
    <lineage>
        <taxon>Eukaryota</taxon>
        <taxon>Metamonada</taxon>
        <taxon>Diplomonadida</taxon>
        <taxon>Hexamitidae</taxon>
        <taxon>Hexamitinae</taxon>
        <taxon>Spironucleus</taxon>
    </lineage>
</organism>
<dbReference type="AlphaFoldDB" id="A0A9P8LMZ0"/>